<evidence type="ECO:0000256" key="1">
    <source>
        <dbReference type="SAM" id="Phobius"/>
    </source>
</evidence>
<protein>
    <submittedName>
        <fullName evidence="2">Uncharacterized protein</fullName>
    </submittedName>
</protein>
<feature type="non-terminal residue" evidence="2">
    <location>
        <position position="1"/>
    </location>
</feature>
<accession>A0AA36IXN8</accession>
<gene>
    <name evidence="2" type="ORF">EVOR1521_LOCUS19371</name>
</gene>
<feature type="transmembrane region" description="Helical" evidence="1">
    <location>
        <begin position="123"/>
        <end position="149"/>
    </location>
</feature>
<keyword evidence="3" id="KW-1185">Reference proteome</keyword>
<dbReference type="AlphaFoldDB" id="A0AA36IXN8"/>
<keyword evidence="1" id="KW-0472">Membrane</keyword>
<dbReference type="Proteomes" id="UP001178507">
    <property type="component" value="Unassembled WGS sequence"/>
</dbReference>
<proteinExistence type="predicted"/>
<organism evidence="2 3">
    <name type="scientific">Effrenium voratum</name>
    <dbReference type="NCBI Taxonomy" id="2562239"/>
    <lineage>
        <taxon>Eukaryota</taxon>
        <taxon>Sar</taxon>
        <taxon>Alveolata</taxon>
        <taxon>Dinophyceae</taxon>
        <taxon>Suessiales</taxon>
        <taxon>Symbiodiniaceae</taxon>
        <taxon>Effrenium</taxon>
    </lineage>
</organism>
<feature type="non-terminal residue" evidence="2">
    <location>
        <position position="199"/>
    </location>
</feature>
<name>A0AA36IXN8_9DINO</name>
<feature type="transmembrane region" description="Helical" evidence="1">
    <location>
        <begin position="85"/>
        <end position="103"/>
    </location>
</feature>
<evidence type="ECO:0000313" key="3">
    <source>
        <dbReference type="Proteomes" id="UP001178507"/>
    </source>
</evidence>
<keyword evidence="1" id="KW-1133">Transmembrane helix</keyword>
<reference evidence="2" key="1">
    <citation type="submission" date="2023-08" db="EMBL/GenBank/DDBJ databases">
        <authorList>
            <person name="Chen Y."/>
            <person name="Shah S."/>
            <person name="Dougan E. K."/>
            <person name="Thang M."/>
            <person name="Chan C."/>
        </authorList>
    </citation>
    <scope>NUCLEOTIDE SEQUENCE</scope>
</reference>
<comment type="caution">
    <text evidence="2">The sequence shown here is derived from an EMBL/GenBank/DDBJ whole genome shotgun (WGS) entry which is preliminary data.</text>
</comment>
<keyword evidence="1" id="KW-0812">Transmembrane</keyword>
<sequence length="199" mass="22425">SFESHAAAFSCAEAMVGVSSAVVGASASYGGMGLWQYNRDSFMFNANVHQAKRFQTQSLLLARTALFREDIRDLAALTINKVDSYLIVNTLKLGFIVTIFFNFDRTDKGDSARTFIEEQVNVIFSMTLLTSCFWLLCSVWFSMHAVILAQSVTTKMLVQTLRMPLAAVSELDRSMERAEDYEASLSRAFRVPLWQRMAR</sequence>
<evidence type="ECO:0000313" key="2">
    <source>
        <dbReference type="EMBL" id="CAJ1394786.1"/>
    </source>
</evidence>
<dbReference type="EMBL" id="CAUJNA010002956">
    <property type="protein sequence ID" value="CAJ1394786.1"/>
    <property type="molecule type" value="Genomic_DNA"/>
</dbReference>